<evidence type="ECO:0000313" key="1">
    <source>
        <dbReference type="EMBL" id="GJT65202.1"/>
    </source>
</evidence>
<name>A0ABQ5FRA7_9ASTR</name>
<sequence length="236" mass="27540">MYLNLLHTRCLKQRLSLLEKKVEAMPKSAWTEKDQIDNFLKERSLMRSLEKLVGGRFYKVIRHRYSNPKIQPEPEGSTQGYLLDSVEVLRFYTLAGNPVKEILLKLNLPDHRSILTDSKEYIKMDTETSATLIPYVFLEVTNIKVKEFQRSFCHSDTERLSRSDEVLKLNNFKKDAALKLFKMTNQERCEHVFKITFLHTSQDKGTSSSLKSMITTSIHKSMIEVKDYELKTKVKA</sequence>
<comment type="caution">
    <text evidence="1">The sequence shown here is derived from an EMBL/GenBank/DDBJ whole genome shotgun (WGS) entry which is preliminary data.</text>
</comment>
<gene>
    <name evidence="1" type="ORF">Tco_1016682</name>
</gene>
<organism evidence="1 2">
    <name type="scientific">Tanacetum coccineum</name>
    <dbReference type="NCBI Taxonomy" id="301880"/>
    <lineage>
        <taxon>Eukaryota</taxon>
        <taxon>Viridiplantae</taxon>
        <taxon>Streptophyta</taxon>
        <taxon>Embryophyta</taxon>
        <taxon>Tracheophyta</taxon>
        <taxon>Spermatophyta</taxon>
        <taxon>Magnoliopsida</taxon>
        <taxon>eudicotyledons</taxon>
        <taxon>Gunneridae</taxon>
        <taxon>Pentapetalae</taxon>
        <taxon>asterids</taxon>
        <taxon>campanulids</taxon>
        <taxon>Asterales</taxon>
        <taxon>Asteraceae</taxon>
        <taxon>Asteroideae</taxon>
        <taxon>Anthemideae</taxon>
        <taxon>Anthemidinae</taxon>
        <taxon>Tanacetum</taxon>
    </lineage>
</organism>
<reference evidence="1" key="1">
    <citation type="journal article" date="2022" name="Int. J. Mol. Sci.">
        <title>Draft Genome of Tanacetum Coccineum: Genomic Comparison of Closely Related Tanacetum-Family Plants.</title>
        <authorList>
            <person name="Yamashiro T."/>
            <person name="Shiraishi A."/>
            <person name="Nakayama K."/>
            <person name="Satake H."/>
        </authorList>
    </citation>
    <scope>NUCLEOTIDE SEQUENCE</scope>
</reference>
<protein>
    <submittedName>
        <fullName evidence="1">Uncharacterized protein</fullName>
    </submittedName>
</protein>
<keyword evidence="2" id="KW-1185">Reference proteome</keyword>
<reference evidence="1" key="2">
    <citation type="submission" date="2022-01" db="EMBL/GenBank/DDBJ databases">
        <authorList>
            <person name="Yamashiro T."/>
            <person name="Shiraishi A."/>
            <person name="Satake H."/>
            <person name="Nakayama K."/>
        </authorList>
    </citation>
    <scope>NUCLEOTIDE SEQUENCE</scope>
</reference>
<proteinExistence type="predicted"/>
<dbReference type="EMBL" id="BQNB010017612">
    <property type="protein sequence ID" value="GJT65202.1"/>
    <property type="molecule type" value="Genomic_DNA"/>
</dbReference>
<dbReference type="Proteomes" id="UP001151760">
    <property type="component" value="Unassembled WGS sequence"/>
</dbReference>
<accession>A0ABQ5FRA7</accession>
<evidence type="ECO:0000313" key="2">
    <source>
        <dbReference type="Proteomes" id="UP001151760"/>
    </source>
</evidence>